<evidence type="ECO:0000259" key="13">
    <source>
        <dbReference type="Pfam" id="PF02223"/>
    </source>
</evidence>
<evidence type="ECO:0000256" key="10">
    <source>
        <dbReference type="ARBA" id="ARBA00048743"/>
    </source>
</evidence>
<dbReference type="GeneID" id="95772994"/>
<evidence type="ECO:0000256" key="2">
    <source>
        <dbReference type="ARBA" id="ARBA00012980"/>
    </source>
</evidence>
<dbReference type="GO" id="GO:0006235">
    <property type="term" value="P:dTTP biosynthetic process"/>
    <property type="evidence" value="ECO:0007669"/>
    <property type="project" value="UniProtKB-UniRule"/>
</dbReference>
<keyword evidence="4 12" id="KW-0808">Transferase</keyword>
<comment type="catalytic activity">
    <reaction evidence="10 12">
        <text>dTMP + ATP = dTDP + ADP</text>
        <dbReference type="Rhea" id="RHEA:13517"/>
        <dbReference type="ChEBI" id="CHEBI:30616"/>
        <dbReference type="ChEBI" id="CHEBI:58369"/>
        <dbReference type="ChEBI" id="CHEBI:63528"/>
        <dbReference type="ChEBI" id="CHEBI:456216"/>
        <dbReference type="EC" id="2.7.4.9"/>
    </reaction>
</comment>
<evidence type="ECO:0000256" key="11">
    <source>
        <dbReference type="ARBA" id="ARBA00057735"/>
    </source>
</evidence>
<evidence type="ECO:0000313" key="15">
    <source>
        <dbReference type="Proteomes" id="UP000305131"/>
    </source>
</evidence>
<dbReference type="Gene3D" id="3.40.50.300">
    <property type="entry name" value="P-loop containing nucleotide triphosphate hydrolases"/>
    <property type="match status" value="1"/>
</dbReference>
<keyword evidence="5 12" id="KW-0545">Nucleotide biosynthesis</keyword>
<dbReference type="InterPro" id="IPR018095">
    <property type="entry name" value="Thymidylate_kin_CS"/>
</dbReference>
<dbReference type="CDD" id="cd01672">
    <property type="entry name" value="TMPK"/>
    <property type="match status" value="1"/>
</dbReference>
<dbReference type="InterPro" id="IPR018094">
    <property type="entry name" value="Thymidylate_kinase"/>
</dbReference>
<evidence type="ECO:0000256" key="4">
    <source>
        <dbReference type="ARBA" id="ARBA00022679"/>
    </source>
</evidence>
<dbReference type="EMBL" id="VAUP01000015">
    <property type="protein sequence ID" value="TLX43650.1"/>
    <property type="molecule type" value="Genomic_DNA"/>
</dbReference>
<keyword evidence="8 12" id="KW-0067">ATP-binding</keyword>
<dbReference type="GO" id="GO:0004798">
    <property type="term" value="F:dTMP kinase activity"/>
    <property type="evidence" value="ECO:0007669"/>
    <property type="project" value="UniProtKB-UniRule"/>
</dbReference>
<dbReference type="GO" id="GO:0006227">
    <property type="term" value="P:dUDP biosynthetic process"/>
    <property type="evidence" value="ECO:0007669"/>
    <property type="project" value="TreeGrafter"/>
</dbReference>
<feature type="binding site" evidence="12">
    <location>
        <begin position="11"/>
        <end position="18"/>
    </location>
    <ligand>
        <name>ATP</name>
        <dbReference type="ChEBI" id="CHEBI:30616"/>
    </ligand>
</feature>
<sequence length="217" mass="22459">MTRGHFITLEGGEGTGKSTQARRLAAHLRALGHQVVETREPGGSPGAEAVRHVLLSGAAEPLGPVAEALLFAAARTDHVATLIRPALAAGIIVICDRFIDSTRVYQGAVGQVQPHLLDALEEMATSGTRPDLTLVLDVPPDIGLARAAARGEGNPDRFEKEGAAYHAAVREAFVTRAAAAPRRCVLVDATPDPDAVAAEIAGIVAARLGLHAVAQAS</sequence>
<dbReference type="Proteomes" id="UP000305131">
    <property type="component" value="Unassembled WGS sequence"/>
</dbReference>
<dbReference type="PANTHER" id="PTHR10344:SF4">
    <property type="entry name" value="UMP-CMP KINASE 2, MITOCHONDRIAL"/>
    <property type="match status" value="1"/>
</dbReference>
<comment type="caution">
    <text evidence="14">The sequence shown here is derived from an EMBL/GenBank/DDBJ whole genome shotgun (WGS) entry which is preliminary data.</text>
</comment>
<accession>A0A6C1KHI1</accession>
<dbReference type="NCBIfam" id="TIGR00041">
    <property type="entry name" value="DTMP_kinase"/>
    <property type="match status" value="1"/>
</dbReference>
<dbReference type="InterPro" id="IPR039430">
    <property type="entry name" value="Thymidylate_kin-like_dom"/>
</dbReference>
<dbReference type="AlphaFoldDB" id="A0A6C1KHI1"/>
<comment type="function">
    <text evidence="11 12">Phosphorylation of dTMP to form dTDP in both de novo and salvage pathways of dTTP synthesis.</text>
</comment>
<dbReference type="PROSITE" id="PS01331">
    <property type="entry name" value="THYMIDYLATE_KINASE"/>
    <property type="match status" value="1"/>
</dbReference>
<proteinExistence type="inferred from homology"/>
<dbReference type="OrthoDB" id="9774907at2"/>
<comment type="similarity">
    <text evidence="1 12">Belongs to the thymidylate kinase family.</text>
</comment>
<dbReference type="GO" id="GO:0005524">
    <property type="term" value="F:ATP binding"/>
    <property type="evidence" value="ECO:0007669"/>
    <property type="project" value="UniProtKB-UniRule"/>
</dbReference>
<evidence type="ECO:0000313" key="14">
    <source>
        <dbReference type="EMBL" id="TLX43650.1"/>
    </source>
</evidence>
<protein>
    <recommendedName>
        <fullName evidence="3 12">Thymidylate kinase</fullName>
        <ecNumber evidence="2 12">2.7.4.9</ecNumber>
    </recommendedName>
    <alternativeName>
        <fullName evidence="9 12">dTMP kinase</fullName>
    </alternativeName>
</protein>
<evidence type="ECO:0000256" key="1">
    <source>
        <dbReference type="ARBA" id="ARBA00009776"/>
    </source>
</evidence>
<evidence type="ECO:0000256" key="8">
    <source>
        <dbReference type="ARBA" id="ARBA00022840"/>
    </source>
</evidence>
<keyword evidence="6 12" id="KW-0547">Nucleotide-binding</keyword>
<reference evidence="14 15" key="1">
    <citation type="submission" date="2019-05" db="EMBL/GenBank/DDBJ databases">
        <authorList>
            <person name="Zhou X."/>
        </authorList>
    </citation>
    <scope>NUCLEOTIDE SEQUENCE [LARGE SCALE GENOMIC DNA]</scope>
    <source>
        <strain evidence="14 15">DSM 432</strain>
    </source>
</reference>
<evidence type="ECO:0000256" key="3">
    <source>
        <dbReference type="ARBA" id="ARBA00017144"/>
    </source>
</evidence>
<dbReference type="GO" id="GO:0006233">
    <property type="term" value="P:dTDP biosynthetic process"/>
    <property type="evidence" value="ECO:0007669"/>
    <property type="project" value="InterPro"/>
</dbReference>
<dbReference type="Pfam" id="PF02223">
    <property type="entry name" value="Thymidylate_kin"/>
    <property type="match status" value="1"/>
</dbReference>
<dbReference type="GO" id="GO:0005829">
    <property type="term" value="C:cytosol"/>
    <property type="evidence" value="ECO:0007669"/>
    <property type="project" value="TreeGrafter"/>
</dbReference>
<dbReference type="PANTHER" id="PTHR10344">
    <property type="entry name" value="THYMIDYLATE KINASE"/>
    <property type="match status" value="1"/>
</dbReference>
<dbReference type="FunFam" id="3.40.50.300:FF:000225">
    <property type="entry name" value="Thymidylate kinase"/>
    <property type="match status" value="1"/>
</dbReference>
<dbReference type="RefSeq" id="WP_138398563.1">
    <property type="nucleotide sequence ID" value="NZ_JBAFVI010000001.1"/>
</dbReference>
<evidence type="ECO:0000256" key="5">
    <source>
        <dbReference type="ARBA" id="ARBA00022727"/>
    </source>
</evidence>
<evidence type="ECO:0000256" key="6">
    <source>
        <dbReference type="ARBA" id="ARBA00022741"/>
    </source>
</evidence>
<dbReference type="InterPro" id="IPR027417">
    <property type="entry name" value="P-loop_NTPase"/>
</dbReference>
<name>A0A6C1KHI1_XANAU</name>
<evidence type="ECO:0000256" key="9">
    <source>
        <dbReference type="ARBA" id="ARBA00029962"/>
    </source>
</evidence>
<keyword evidence="7 12" id="KW-0418">Kinase</keyword>
<evidence type="ECO:0000256" key="12">
    <source>
        <dbReference type="HAMAP-Rule" id="MF_00165"/>
    </source>
</evidence>
<feature type="domain" description="Thymidylate kinase-like" evidence="13">
    <location>
        <begin position="9"/>
        <end position="200"/>
    </location>
</feature>
<dbReference type="EC" id="2.7.4.9" evidence="2 12"/>
<gene>
    <name evidence="12" type="primary">tmk</name>
    <name evidence="14" type="ORF">FBQ73_05905</name>
</gene>
<organism evidence="14 15">
    <name type="scientific">Xanthobacter autotrophicus</name>
    <dbReference type="NCBI Taxonomy" id="280"/>
    <lineage>
        <taxon>Bacteria</taxon>
        <taxon>Pseudomonadati</taxon>
        <taxon>Pseudomonadota</taxon>
        <taxon>Alphaproteobacteria</taxon>
        <taxon>Hyphomicrobiales</taxon>
        <taxon>Xanthobacteraceae</taxon>
        <taxon>Xanthobacter</taxon>
    </lineage>
</organism>
<dbReference type="HAMAP" id="MF_00165">
    <property type="entry name" value="Thymidylate_kinase"/>
    <property type="match status" value="1"/>
</dbReference>
<dbReference type="SUPFAM" id="SSF52540">
    <property type="entry name" value="P-loop containing nucleoside triphosphate hydrolases"/>
    <property type="match status" value="1"/>
</dbReference>
<evidence type="ECO:0000256" key="7">
    <source>
        <dbReference type="ARBA" id="ARBA00022777"/>
    </source>
</evidence>